<keyword evidence="2" id="KW-1133">Transmembrane helix</keyword>
<keyword evidence="3" id="KW-0732">Signal</keyword>
<evidence type="ECO:0000313" key="4">
    <source>
        <dbReference type="EMBL" id="KAK3344189.1"/>
    </source>
</evidence>
<evidence type="ECO:0000313" key="5">
    <source>
        <dbReference type="Proteomes" id="UP001275084"/>
    </source>
</evidence>
<keyword evidence="2" id="KW-0812">Transmembrane</keyword>
<proteinExistence type="predicted"/>
<comment type="caution">
    <text evidence="4">The sequence shown here is derived from an EMBL/GenBank/DDBJ whole genome shotgun (WGS) entry which is preliminary data.</text>
</comment>
<dbReference type="AlphaFoldDB" id="A0AAJ0M9N4"/>
<feature type="compositionally biased region" description="Low complexity" evidence="1">
    <location>
        <begin position="318"/>
        <end position="327"/>
    </location>
</feature>
<evidence type="ECO:0000256" key="3">
    <source>
        <dbReference type="SAM" id="SignalP"/>
    </source>
</evidence>
<feature type="region of interest" description="Disordered" evidence="1">
    <location>
        <begin position="453"/>
        <end position="528"/>
    </location>
</feature>
<feature type="region of interest" description="Disordered" evidence="1">
    <location>
        <begin position="595"/>
        <end position="614"/>
    </location>
</feature>
<gene>
    <name evidence="4" type="ORF">B0T25DRAFT_615764</name>
</gene>
<feature type="compositionally biased region" description="Polar residues" evidence="1">
    <location>
        <begin position="410"/>
        <end position="426"/>
    </location>
</feature>
<feature type="transmembrane region" description="Helical" evidence="2">
    <location>
        <begin position="240"/>
        <end position="262"/>
    </location>
</feature>
<reference evidence="4" key="2">
    <citation type="submission" date="2023-06" db="EMBL/GenBank/DDBJ databases">
        <authorList>
            <consortium name="Lawrence Berkeley National Laboratory"/>
            <person name="Haridas S."/>
            <person name="Hensen N."/>
            <person name="Bonometti L."/>
            <person name="Westerberg I."/>
            <person name="Brannstrom I.O."/>
            <person name="Guillou S."/>
            <person name="Cros-Aarteil S."/>
            <person name="Calhoun S."/>
            <person name="Kuo A."/>
            <person name="Mondo S."/>
            <person name="Pangilinan J."/>
            <person name="Riley R."/>
            <person name="Labutti K."/>
            <person name="Andreopoulos B."/>
            <person name="Lipzen A."/>
            <person name="Chen C."/>
            <person name="Yanf M."/>
            <person name="Daum C."/>
            <person name="Ng V."/>
            <person name="Clum A."/>
            <person name="Steindorff A."/>
            <person name="Ohm R."/>
            <person name="Martin F."/>
            <person name="Silar P."/>
            <person name="Natvig D."/>
            <person name="Lalanne C."/>
            <person name="Gautier V."/>
            <person name="Ament-Velasquez S.L."/>
            <person name="Kruys A."/>
            <person name="Hutchinson M.I."/>
            <person name="Powell A.J."/>
            <person name="Barry K."/>
            <person name="Miller A.N."/>
            <person name="Grigoriev I.V."/>
            <person name="Debuchy R."/>
            <person name="Gladieux P."/>
            <person name="Thoren M.H."/>
            <person name="Johannesson H."/>
        </authorList>
    </citation>
    <scope>NUCLEOTIDE SEQUENCE</scope>
    <source>
        <strain evidence="4">CBS 955.72</strain>
    </source>
</reference>
<sequence>MRSVWPCTPCVVLLLSALLGSGAEAAHAGRQRRDFLHRVAKAQVTAHPLRRDTSTCATDHSLCPDSVGGGCCPSRYECATDSCYATTAGVTSACGKTGWFACPAADSGGCCPVGYVCGPTDCTAPAGVTNTYTSCPNNYYLCPASFNFGCCKTGMGCAPNACYSTDPVTATVTQIFTTTTSGQTLTTTQTAVTVATPSPPSGLPTDLNVAPKFIPDSVPKASSSVIPSATTNAGLTSSQVGGIVGGAVALLVIVLVAAFIIIRRLNRVADIAESSKKDSGVSSNQTKSQLQLQQTNHLYLDDSIDPLMVTPGGGGTSGAATPPTGIPNRGRADSADNFSPGLNGFSPSGGTSAAARHTSMDSVPGGYFDIPARVHNVPGGGNNRGQPMTAAALRSSVDSHNTQGHFSHYSYHQQHARQQSNASELSDGSDAPAPGVTSPLVIQELDSSGAYAELPNNEHNVSGGMASPFRGRSRASSLVGSPPPPAAARGSWGGNPRRRSDGVVSVASGLRSAEGSPPPPGGAGYDGGGVFGPLDVVSESVEIMHGYYGPRDRQVGQTAAGLEVQWDVSSPLVPGLGPGIGPDQMAEVPEGYVGQAAGQVPGRPGGGRDWDGGS</sequence>
<accession>A0AAJ0M9N4</accession>
<protein>
    <submittedName>
        <fullName evidence="4">Uncharacterized protein</fullName>
    </submittedName>
</protein>
<dbReference type="EMBL" id="JAUIQD010000007">
    <property type="protein sequence ID" value="KAK3344189.1"/>
    <property type="molecule type" value="Genomic_DNA"/>
</dbReference>
<evidence type="ECO:0000256" key="2">
    <source>
        <dbReference type="SAM" id="Phobius"/>
    </source>
</evidence>
<dbReference type="Proteomes" id="UP001275084">
    <property type="component" value="Unassembled WGS sequence"/>
</dbReference>
<feature type="region of interest" description="Disordered" evidence="1">
    <location>
        <begin position="310"/>
        <end position="358"/>
    </location>
</feature>
<feature type="signal peptide" evidence="3">
    <location>
        <begin position="1"/>
        <end position="25"/>
    </location>
</feature>
<keyword evidence="2" id="KW-0472">Membrane</keyword>
<feature type="chain" id="PRO_5042597731" evidence="3">
    <location>
        <begin position="26"/>
        <end position="614"/>
    </location>
</feature>
<keyword evidence="5" id="KW-1185">Reference proteome</keyword>
<reference evidence="4" key="1">
    <citation type="journal article" date="2023" name="Mol. Phylogenet. Evol.">
        <title>Genome-scale phylogeny and comparative genomics of the fungal order Sordariales.</title>
        <authorList>
            <person name="Hensen N."/>
            <person name="Bonometti L."/>
            <person name="Westerberg I."/>
            <person name="Brannstrom I.O."/>
            <person name="Guillou S."/>
            <person name="Cros-Aarteil S."/>
            <person name="Calhoun S."/>
            <person name="Haridas S."/>
            <person name="Kuo A."/>
            <person name="Mondo S."/>
            <person name="Pangilinan J."/>
            <person name="Riley R."/>
            <person name="LaButti K."/>
            <person name="Andreopoulos B."/>
            <person name="Lipzen A."/>
            <person name="Chen C."/>
            <person name="Yan M."/>
            <person name="Daum C."/>
            <person name="Ng V."/>
            <person name="Clum A."/>
            <person name="Steindorff A."/>
            <person name="Ohm R.A."/>
            <person name="Martin F."/>
            <person name="Silar P."/>
            <person name="Natvig D.O."/>
            <person name="Lalanne C."/>
            <person name="Gautier V."/>
            <person name="Ament-Velasquez S.L."/>
            <person name="Kruys A."/>
            <person name="Hutchinson M.I."/>
            <person name="Powell A.J."/>
            <person name="Barry K."/>
            <person name="Miller A.N."/>
            <person name="Grigoriev I.V."/>
            <person name="Debuchy R."/>
            <person name="Gladieux P."/>
            <person name="Hiltunen Thoren M."/>
            <person name="Johannesson H."/>
        </authorList>
    </citation>
    <scope>NUCLEOTIDE SEQUENCE</scope>
    <source>
        <strain evidence="4">CBS 955.72</strain>
    </source>
</reference>
<name>A0AAJ0M9N4_9PEZI</name>
<evidence type="ECO:0000256" key="1">
    <source>
        <dbReference type="SAM" id="MobiDB-lite"/>
    </source>
</evidence>
<organism evidence="4 5">
    <name type="scientific">Lasiosphaeria hispida</name>
    <dbReference type="NCBI Taxonomy" id="260671"/>
    <lineage>
        <taxon>Eukaryota</taxon>
        <taxon>Fungi</taxon>
        <taxon>Dikarya</taxon>
        <taxon>Ascomycota</taxon>
        <taxon>Pezizomycotina</taxon>
        <taxon>Sordariomycetes</taxon>
        <taxon>Sordariomycetidae</taxon>
        <taxon>Sordariales</taxon>
        <taxon>Lasiosphaeriaceae</taxon>
        <taxon>Lasiosphaeria</taxon>
    </lineage>
</organism>
<feature type="region of interest" description="Disordered" evidence="1">
    <location>
        <begin position="410"/>
        <end position="437"/>
    </location>
</feature>